<name>A0AAN8HPW5_CHAGU</name>
<comment type="caution">
    <text evidence="1">The sequence shown here is derived from an EMBL/GenBank/DDBJ whole genome shotgun (WGS) entry which is preliminary data.</text>
</comment>
<sequence>MSSLFPLTCDRMETDPGWLSRDAGISVATPPGFPGDEGALFHDIIAIVHLRTPSPPNSITSELHHLRNQSVFWRHFLRAVAT</sequence>
<evidence type="ECO:0000313" key="2">
    <source>
        <dbReference type="Proteomes" id="UP001331515"/>
    </source>
</evidence>
<dbReference type="AlphaFoldDB" id="A0AAN8HPW5"/>
<keyword evidence="2" id="KW-1185">Reference proteome</keyword>
<evidence type="ECO:0000313" key="1">
    <source>
        <dbReference type="EMBL" id="KAK5924319.1"/>
    </source>
</evidence>
<dbReference type="EMBL" id="JAURVH010001521">
    <property type="protein sequence ID" value="KAK5924319.1"/>
    <property type="molecule type" value="Genomic_DNA"/>
</dbReference>
<dbReference type="Proteomes" id="UP001331515">
    <property type="component" value="Unassembled WGS sequence"/>
</dbReference>
<protein>
    <submittedName>
        <fullName evidence="1">Uncharacterized protein</fullName>
    </submittedName>
</protein>
<proteinExistence type="predicted"/>
<organism evidence="1 2">
    <name type="scientific">Champsocephalus gunnari</name>
    <name type="common">Mackerel icefish</name>
    <dbReference type="NCBI Taxonomy" id="52237"/>
    <lineage>
        <taxon>Eukaryota</taxon>
        <taxon>Metazoa</taxon>
        <taxon>Chordata</taxon>
        <taxon>Craniata</taxon>
        <taxon>Vertebrata</taxon>
        <taxon>Euteleostomi</taxon>
        <taxon>Actinopterygii</taxon>
        <taxon>Neopterygii</taxon>
        <taxon>Teleostei</taxon>
        <taxon>Neoteleostei</taxon>
        <taxon>Acanthomorphata</taxon>
        <taxon>Eupercaria</taxon>
        <taxon>Perciformes</taxon>
        <taxon>Notothenioidei</taxon>
        <taxon>Channichthyidae</taxon>
        <taxon>Champsocephalus</taxon>
    </lineage>
</organism>
<gene>
    <name evidence="1" type="ORF">CgunFtcFv8_001196</name>
</gene>
<reference evidence="1 2" key="1">
    <citation type="journal article" date="2023" name="Mol. Biol. Evol.">
        <title>Genomics of Secondarily Temperate Adaptation in the Only Non-Antarctic Icefish.</title>
        <authorList>
            <person name="Rivera-Colon A.G."/>
            <person name="Rayamajhi N."/>
            <person name="Minhas B.F."/>
            <person name="Madrigal G."/>
            <person name="Bilyk K.T."/>
            <person name="Yoon V."/>
            <person name="Hune M."/>
            <person name="Gregory S."/>
            <person name="Cheng C.H.C."/>
            <person name="Catchen J.M."/>
        </authorList>
    </citation>
    <scope>NUCLEOTIDE SEQUENCE [LARGE SCALE GENOMIC DNA]</scope>
    <source>
        <tissue evidence="1">White muscle</tissue>
    </source>
</reference>
<accession>A0AAN8HPW5</accession>